<keyword evidence="4 13" id="KW-0812">Transmembrane</keyword>
<keyword evidence="16" id="KW-1185">Reference proteome</keyword>
<comment type="function">
    <text evidence="10 13">F(1)F(0) ATP synthase produces ATP from ADP in the presence of a proton or sodium gradient. F-type ATPases consist of two structural domains, F(1) containing the extramembraneous catalytic core and F(0) containing the membrane proton channel, linked together by a central stalk and a peripheral stalk. During catalysis, ATP synthesis in the catalytic domain of F(1) is coupled via a rotary mechanism of the central stalk subunits to proton translocation.</text>
</comment>
<dbReference type="KEGG" id="slac:SKTS_22070"/>
<reference evidence="16" key="1">
    <citation type="submission" date="2020-03" db="EMBL/GenBank/DDBJ databases">
        <title>Complete genome sequence of sulfur-oxidizing bacterium skT11.</title>
        <authorList>
            <person name="Kanda M."/>
            <person name="Kojima H."/>
            <person name="Fukui M."/>
        </authorList>
    </citation>
    <scope>NUCLEOTIDE SEQUENCE [LARGE SCALE GENOMIC DNA]</scope>
    <source>
        <strain evidence="16">skT11</strain>
    </source>
</reference>
<dbReference type="Pfam" id="PF00213">
    <property type="entry name" value="OSCP"/>
    <property type="match status" value="1"/>
</dbReference>
<dbReference type="GO" id="GO:0005886">
    <property type="term" value="C:plasma membrane"/>
    <property type="evidence" value="ECO:0007669"/>
    <property type="project" value="UniProtKB-SubCell"/>
</dbReference>
<name>A0A6F8VDT6_9PROT</name>
<keyword evidence="13" id="KW-1003">Cell membrane</keyword>
<keyword evidence="8 13" id="KW-0472">Membrane</keyword>
<evidence type="ECO:0000256" key="13">
    <source>
        <dbReference type="HAMAP-Rule" id="MF_01398"/>
    </source>
</evidence>
<dbReference type="Pfam" id="PF00430">
    <property type="entry name" value="ATP-synt_B"/>
    <property type="match status" value="1"/>
</dbReference>
<comment type="similarity">
    <text evidence="1 13 14">Belongs to the ATPase B chain family.</text>
</comment>
<feature type="transmembrane region" description="Helical" evidence="13">
    <location>
        <begin position="6"/>
        <end position="27"/>
    </location>
</feature>
<keyword evidence="9 13" id="KW-0066">ATP synthesis</keyword>
<dbReference type="PANTHER" id="PTHR33445">
    <property type="entry name" value="ATP SYNTHASE SUBUNIT B', CHLOROPLASTIC"/>
    <property type="match status" value="1"/>
</dbReference>
<evidence type="ECO:0000256" key="7">
    <source>
        <dbReference type="ARBA" id="ARBA00023065"/>
    </source>
</evidence>
<evidence type="ECO:0000256" key="14">
    <source>
        <dbReference type="RuleBase" id="RU003848"/>
    </source>
</evidence>
<dbReference type="InterPro" id="IPR002146">
    <property type="entry name" value="ATP_synth_b/b'su_bac/chlpt"/>
</dbReference>
<sequence>MEFDLTTFILEVINFLVLVWLLKRFFYRPVLGVIEKRQAETAKTIADAAAIRLEAEGLKSECLGRLAGVDQERAAARAELAEEIAAERVRRLATVEAEVNTDRQRRQMLEERERSEREAALEHEAVNIAVRFASRFLDRLAGPELEAKLVELALRELDAQVPEKLDALRDPRVSIKVVSAYPLDEAKRTAFTLALGRLAGRPLVPEFSEDAILKAGVCIMAGSWVLMANLRDELSFFSGSLDHGG</sequence>
<organism evidence="15 16">
    <name type="scientific">Sulfurimicrobium lacus</name>
    <dbReference type="NCBI Taxonomy" id="2715678"/>
    <lineage>
        <taxon>Bacteria</taxon>
        <taxon>Pseudomonadati</taxon>
        <taxon>Pseudomonadota</taxon>
        <taxon>Betaproteobacteria</taxon>
        <taxon>Nitrosomonadales</taxon>
        <taxon>Sulfuricellaceae</taxon>
        <taxon>Sulfurimicrobium</taxon>
    </lineage>
</organism>
<dbReference type="PANTHER" id="PTHR33445:SF2">
    <property type="entry name" value="ATP SYNTHASE SUBUNIT B', CHLOROPLASTIC"/>
    <property type="match status" value="1"/>
</dbReference>
<dbReference type="GO" id="GO:0046961">
    <property type="term" value="F:proton-transporting ATPase activity, rotational mechanism"/>
    <property type="evidence" value="ECO:0007669"/>
    <property type="project" value="TreeGrafter"/>
</dbReference>
<keyword evidence="7 13" id="KW-0406">Ion transport</keyword>
<dbReference type="EMBL" id="AP022853">
    <property type="protein sequence ID" value="BCB27321.1"/>
    <property type="molecule type" value="Genomic_DNA"/>
</dbReference>
<keyword evidence="5 13" id="KW-0375">Hydrogen ion transport</keyword>
<evidence type="ECO:0000256" key="12">
    <source>
        <dbReference type="ARBA" id="ARBA00037847"/>
    </source>
</evidence>
<evidence type="ECO:0000256" key="5">
    <source>
        <dbReference type="ARBA" id="ARBA00022781"/>
    </source>
</evidence>
<dbReference type="InterPro" id="IPR000711">
    <property type="entry name" value="ATPase_OSCP/dsu"/>
</dbReference>
<evidence type="ECO:0000256" key="3">
    <source>
        <dbReference type="ARBA" id="ARBA00022547"/>
    </source>
</evidence>
<evidence type="ECO:0000313" key="16">
    <source>
        <dbReference type="Proteomes" id="UP000502260"/>
    </source>
</evidence>
<dbReference type="CDD" id="cd06503">
    <property type="entry name" value="ATP-synt_Fo_b"/>
    <property type="match status" value="1"/>
</dbReference>
<comment type="subunit">
    <text evidence="13">F-type ATPases have 2 components, F(1) - the catalytic core - and F(0) - the membrane proton channel. F(1) has five subunits: alpha(3), beta(3), gamma(1), delta(1), epsilon(1). F(0) has three main subunits: a(1), b(2) and c(10-14). The alpha and beta chains form an alternating ring which encloses part of the gamma chain. F(1) is attached to F(0) by a central stalk formed by the gamma and epsilon chains, while a peripheral stalk is formed by the delta and b chains.</text>
</comment>
<keyword evidence="6 13" id="KW-1133">Transmembrane helix</keyword>
<comment type="function">
    <text evidence="11">Component of the F(0) channel, it forms part of the peripheral stalk, linking F(1) to F(0). The b'-subunit is a diverged and duplicated form of b found in plants and photosynthetic bacteria.</text>
</comment>
<protein>
    <recommendedName>
        <fullName evidence="13">ATP synthase subunit b</fullName>
    </recommendedName>
    <alternativeName>
        <fullName evidence="13">ATP synthase F(0) sector subunit b</fullName>
    </alternativeName>
    <alternativeName>
        <fullName evidence="13">ATPase subunit I</fullName>
    </alternativeName>
    <alternativeName>
        <fullName evidence="13">F-type ATPase subunit b</fullName>
        <shortName evidence="13">F-ATPase subunit b</shortName>
    </alternativeName>
</protein>
<evidence type="ECO:0000256" key="11">
    <source>
        <dbReference type="ARBA" id="ARBA00025614"/>
    </source>
</evidence>
<evidence type="ECO:0000256" key="10">
    <source>
        <dbReference type="ARBA" id="ARBA00025198"/>
    </source>
</evidence>
<dbReference type="InterPro" id="IPR050059">
    <property type="entry name" value="ATP_synthase_B_chain"/>
</dbReference>
<comment type="subcellular location">
    <subcellularLocation>
        <location evidence="13">Cell membrane</location>
        <topology evidence="13">Single-pass membrane protein</topology>
    </subcellularLocation>
    <subcellularLocation>
        <location evidence="12">Endomembrane system</location>
        <topology evidence="12">Single-pass membrane protein</topology>
    </subcellularLocation>
</comment>
<dbReference type="RefSeq" id="WP_173064728.1">
    <property type="nucleotide sequence ID" value="NZ_AP022853.1"/>
</dbReference>
<evidence type="ECO:0000313" key="15">
    <source>
        <dbReference type="EMBL" id="BCB27321.1"/>
    </source>
</evidence>
<dbReference type="AlphaFoldDB" id="A0A6F8VDT6"/>
<keyword evidence="3 13" id="KW-0138">CF(0)</keyword>
<dbReference type="GO" id="GO:0046933">
    <property type="term" value="F:proton-transporting ATP synthase activity, rotational mechanism"/>
    <property type="evidence" value="ECO:0007669"/>
    <property type="project" value="UniProtKB-UniRule"/>
</dbReference>
<evidence type="ECO:0000256" key="8">
    <source>
        <dbReference type="ARBA" id="ARBA00023136"/>
    </source>
</evidence>
<evidence type="ECO:0000256" key="1">
    <source>
        <dbReference type="ARBA" id="ARBA00005513"/>
    </source>
</evidence>
<evidence type="ECO:0000256" key="9">
    <source>
        <dbReference type="ARBA" id="ARBA00023310"/>
    </source>
</evidence>
<dbReference type="Proteomes" id="UP000502260">
    <property type="component" value="Chromosome"/>
</dbReference>
<evidence type="ECO:0000256" key="4">
    <source>
        <dbReference type="ARBA" id="ARBA00022692"/>
    </source>
</evidence>
<accession>A0A6F8VDT6</accession>
<gene>
    <name evidence="15" type="primary">atpF_2</name>
    <name evidence="13" type="synonym">atpF</name>
    <name evidence="15" type="ORF">SKTS_22070</name>
</gene>
<dbReference type="GO" id="GO:0012505">
    <property type="term" value="C:endomembrane system"/>
    <property type="evidence" value="ECO:0007669"/>
    <property type="project" value="UniProtKB-SubCell"/>
</dbReference>
<proteinExistence type="inferred from homology"/>
<dbReference type="HAMAP" id="MF_01398">
    <property type="entry name" value="ATP_synth_b_bprime"/>
    <property type="match status" value="1"/>
</dbReference>
<dbReference type="GO" id="GO:0045259">
    <property type="term" value="C:proton-transporting ATP synthase complex"/>
    <property type="evidence" value="ECO:0007669"/>
    <property type="project" value="UniProtKB-KW"/>
</dbReference>
<evidence type="ECO:0000256" key="2">
    <source>
        <dbReference type="ARBA" id="ARBA00022448"/>
    </source>
</evidence>
<keyword evidence="2 13" id="KW-0813">Transport</keyword>
<evidence type="ECO:0000256" key="6">
    <source>
        <dbReference type="ARBA" id="ARBA00022989"/>
    </source>
</evidence>